<evidence type="ECO:0000256" key="1">
    <source>
        <dbReference type="SAM" id="Coils"/>
    </source>
</evidence>
<protein>
    <submittedName>
        <fullName evidence="2">Mediator of RNA polymerase II transcription subunit 21</fullName>
    </submittedName>
</protein>
<proteinExistence type="predicted"/>
<dbReference type="KEGG" id="cel:CELE_Y49F6C.8"/>
<gene>
    <name evidence="2" type="ORF">CELE_Y49F6C.8</name>
    <name evidence="2 4" type="ORF">Y49F6C.8</name>
</gene>
<dbReference type="AGR" id="WB:WBGene00021730"/>
<dbReference type="Bgee" id="WBGene00021730">
    <property type="expression patterns" value="Expressed in embryo and 4 other cell types or tissues"/>
</dbReference>
<dbReference type="RefSeq" id="NP_494521.1">
    <property type="nucleotide sequence ID" value="NM_062120.1"/>
</dbReference>
<dbReference type="UCSC" id="Y49F6C.8">
    <property type="organism name" value="c. elegans"/>
</dbReference>
<dbReference type="IntAct" id="Q9TYJ3">
    <property type="interactions" value="1"/>
</dbReference>
<dbReference type="PIR" id="T33933">
    <property type="entry name" value="T33933"/>
</dbReference>
<dbReference type="HOGENOM" id="CLU_1628539_0_0_1"/>
<keyword evidence="1" id="KW-0175">Coiled coil</keyword>
<dbReference type="InParanoid" id="Q9TYJ3"/>
<dbReference type="AlphaFoldDB" id="Q9TYJ3"/>
<sequence>MAQNPNSFTDSVFGMIRNLLVSIRAGLFELTIKQPVTQNSLQRYQEEHREEKQQYLRQAILDLAEDSEEEDDGQPLDKETLSKMIAELTIERNNLRRSFNIVNEQRTGSKDRQHMEEEIRIQNWTKEDREELESGLAVMRQTIQESWKDAADCEQEKRSKNNQ</sequence>
<evidence type="ECO:0000313" key="3">
    <source>
        <dbReference type="Proteomes" id="UP000001940"/>
    </source>
</evidence>
<organism evidence="2 3">
    <name type="scientific">Caenorhabditis elegans</name>
    <dbReference type="NCBI Taxonomy" id="6239"/>
    <lineage>
        <taxon>Eukaryota</taxon>
        <taxon>Metazoa</taxon>
        <taxon>Ecdysozoa</taxon>
        <taxon>Nematoda</taxon>
        <taxon>Chromadorea</taxon>
        <taxon>Rhabditida</taxon>
        <taxon>Rhabditina</taxon>
        <taxon>Rhabditomorpha</taxon>
        <taxon>Rhabditoidea</taxon>
        <taxon>Rhabditidae</taxon>
        <taxon>Peloderinae</taxon>
        <taxon>Caenorhabditis</taxon>
    </lineage>
</organism>
<dbReference type="STRING" id="6239.Y49F6C.8.1"/>
<name>Q9TYJ3_CAEEL</name>
<feature type="coiled-coil region" evidence="1">
    <location>
        <begin position="78"/>
        <end position="105"/>
    </location>
</feature>
<dbReference type="PeptideAtlas" id="Q9TYJ3"/>
<dbReference type="WormBase" id="Y49F6C.8">
    <property type="protein sequence ID" value="CE22272"/>
    <property type="gene ID" value="WBGene00021730"/>
</dbReference>
<dbReference type="PaxDb" id="6239-Y49F6C.8"/>
<dbReference type="CTD" id="190089"/>
<dbReference type="GeneID" id="190089"/>
<keyword evidence="3" id="KW-1185">Reference proteome</keyword>
<reference evidence="2 3" key="1">
    <citation type="journal article" date="1998" name="Science">
        <title>Genome sequence of the nematode C. elegans: a platform for investigating biology.</title>
        <authorList>
            <consortium name="The C. elegans sequencing consortium"/>
            <person name="Sulson J.E."/>
            <person name="Waterston R."/>
        </authorList>
    </citation>
    <scope>NUCLEOTIDE SEQUENCE [LARGE SCALE GENOMIC DNA]</scope>
    <source>
        <strain evidence="2 3">Bristol N2</strain>
    </source>
</reference>
<evidence type="ECO:0000313" key="2">
    <source>
        <dbReference type="EMBL" id="CCD69503.1"/>
    </source>
</evidence>
<accession>Q9TYJ3</accession>
<evidence type="ECO:0000313" key="4">
    <source>
        <dbReference type="WormBase" id="Y49F6C.8"/>
    </source>
</evidence>
<dbReference type="EMBL" id="BX284602">
    <property type="protein sequence ID" value="CCD69503.1"/>
    <property type="molecule type" value="Genomic_DNA"/>
</dbReference>
<dbReference type="Proteomes" id="UP000001940">
    <property type="component" value="Chromosome II"/>
</dbReference>